<dbReference type="Gene3D" id="3.40.50.12780">
    <property type="entry name" value="N-terminal domain of ligase-like"/>
    <property type="match status" value="1"/>
</dbReference>
<organism evidence="3 4">
    <name type="scientific">Ceratobasidium theobromae</name>
    <dbReference type="NCBI Taxonomy" id="1582974"/>
    <lineage>
        <taxon>Eukaryota</taxon>
        <taxon>Fungi</taxon>
        <taxon>Dikarya</taxon>
        <taxon>Basidiomycota</taxon>
        <taxon>Agaricomycotina</taxon>
        <taxon>Agaricomycetes</taxon>
        <taxon>Cantharellales</taxon>
        <taxon>Ceratobasidiaceae</taxon>
        <taxon>Ceratobasidium</taxon>
    </lineage>
</organism>
<dbReference type="EMBL" id="SSOP01000527">
    <property type="protein sequence ID" value="KAB5588205.1"/>
    <property type="molecule type" value="Genomic_DNA"/>
</dbReference>
<feature type="domain" description="AMP-dependent synthetase/ligase" evidence="2">
    <location>
        <begin position="99"/>
        <end position="375"/>
    </location>
</feature>
<keyword evidence="4" id="KW-1185">Reference proteome</keyword>
<dbReference type="OrthoDB" id="3220340at2759"/>
<dbReference type="Proteomes" id="UP000383932">
    <property type="component" value="Unassembled WGS sequence"/>
</dbReference>
<dbReference type="InterPro" id="IPR000873">
    <property type="entry name" value="AMP-dep_synth/lig_dom"/>
</dbReference>
<protein>
    <submittedName>
        <fullName evidence="3">Potassium voltage-gated channel subfamily H member 2</fullName>
    </submittedName>
</protein>
<proteinExistence type="predicted"/>
<dbReference type="Pfam" id="PF00501">
    <property type="entry name" value="AMP-binding"/>
    <property type="match status" value="1"/>
</dbReference>
<dbReference type="AlphaFoldDB" id="A0A5N5Q906"/>
<dbReference type="InterPro" id="IPR042099">
    <property type="entry name" value="ANL_N_sf"/>
</dbReference>
<name>A0A5N5Q906_9AGAM</name>
<reference evidence="3 4" key="1">
    <citation type="journal article" date="2019" name="Fungal Biol. Biotechnol.">
        <title>Draft genome sequence of fastidious pathogen Ceratobasidium theobromae, which causes vascular-streak dieback in Theobroma cacao.</title>
        <authorList>
            <person name="Ali S.S."/>
            <person name="Asman A."/>
            <person name="Shao J."/>
            <person name="Firmansyah A.P."/>
            <person name="Susilo A.W."/>
            <person name="Rosmana A."/>
            <person name="McMahon P."/>
            <person name="Junaid M."/>
            <person name="Guest D."/>
            <person name="Kheng T.Y."/>
            <person name="Meinhardt L.W."/>
            <person name="Bailey B.A."/>
        </authorList>
    </citation>
    <scope>NUCLEOTIDE SEQUENCE [LARGE SCALE GENOMIC DNA]</scope>
    <source>
        <strain evidence="3 4">CT2</strain>
    </source>
</reference>
<gene>
    <name evidence="3" type="ORF">CTheo_8351</name>
</gene>
<dbReference type="SUPFAM" id="SSF56801">
    <property type="entry name" value="Acetyl-CoA synthetase-like"/>
    <property type="match status" value="1"/>
</dbReference>
<sequence>MAVADSIHPSQPAGPYTGPNDDDPLTEGELSILLAIPRAAKSSPNSTLFRLPLGPDPALGWIDVTCAEAHSIISRLSATWETRLSKLLQEQSGGACKSVGPGTTICMLVQPSAHALFHQLAFWALGCTVHYLSLMVGDDNVDSLLSQSGGKVALCSGLDPKFLAERRARFQGEILELPEEEQPHRLAQIEKQGQGPPPPPWPAPRRPTPMLILQSSATTGIPKLLKYSLYYYTLGLAFNCQSYLALAHPSNPKAKNPYTHPRLTFSPPYWQSFYRTFFVHLLTATPLAFAHIPDVLKLTSEHFITWAQGLDVGATASYVRFVRDVVSWGTHTEFLQSLFTIGISGTPVDEAACEMFIKYNLRVTNLFGESELGRLLFAGRAPLRHLKPFADVPPPIPVPIAAPEPDGSRRVQLWYTISTSPVLAHLHAKGGVPFNFEPFPGEGPYHGEPAINQGDIFRETYAPSSITGGNELVYIHLGRTNDLIRVVTEDAEDISAAIVEAQLWSSIETRLKTSPWRLEAIQVFGDNCPCTSLVVQLAWSGHDRPSLEGKLGEEMWKELCNGVDETNEQLELGYRLKIHSGKRMLVISPEGHAHGPGAELLVGKNGLRVTHKYSLQRWKNVRIFQPWLDGLDYSEP</sequence>
<evidence type="ECO:0000256" key="1">
    <source>
        <dbReference type="SAM" id="MobiDB-lite"/>
    </source>
</evidence>
<evidence type="ECO:0000313" key="3">
    <source>
        <dbReference type="EMBL" id="KAB5588205.1"/>
    </source>
</evidence>
<evidence type="ECO:0000313" key="4">
    <source>
        <dbReference type="Proteomes" id="UP000383932"/>
    </source>
</evidence>
<accession>A0A5N5Q906</accession>
<evidence type="ECO:0000259" key="2">
    <source>
        <dbReference type="Pfam" id="PF00501"/>
    </source>
</evidence>
<feature type="region of interest" description="Disordered" evidence="1">
    <location>
        <begin position="1"/>
        <end position="22"/>
    </location>
</feature>
<comment type="caution">
    <text evidence="3">The sequence shown here is derived from an EMBL/GenBank/DDBJ whole genome shotgun (WGS) entry which is preliminary data.</text>
</comment>